<keyword evidence="3" id="KW-1185">Reference proteome</keyword>
<dbReference type="EMBL" id="FMYP01000010">
    <property type="protein sequence ID" value="SDB93336.1"/>
    <property type="molecule type" value="Genomic_DNA"/>
</dbReference>
<feature type="transmembrane region" description="Helical" evidence="1">
    <location>
        <begin position="6"/>
        <end position="23"/>
    </location>
</feature>
<accession>A0A1G6HIR5</accession>
<sequence length="43" mass="5225">MIRHQLLVVFIAIVAIAFIIYRRHFHEKNGEEKPDEEQDRHKP</sequence>
<keyword evidence="1" id="KW-1133">Transmembrane helix</keyword>
<name>A0A1G6HIR5_9BACT</name>
<dbReference type="AlphaFoldDB" id="A0A1G6HIR5"/>
<reference evidence="2 3" key="1">
    <citation type="submission" date="2016-09" db="EMBL/GenBank/DDBJ databases">
        <authorList>
            <person name="Capua I."/>
            <person name="De Benedictis P."/>
            <person name="Joannis T."/>
            <person name="Lombin L.H."/>
            <person name="Cattoli G."/>
        </authorList>
    </citation>
    <scope>NUCLEOTIDE SEQUENCE [LARGE SCALE GENOMIC DNA]</scope>
    <source>
        <strain evidence="2 3">A7P-90m</strain>
    </source>
</reference>
<keyword evidence="1" id="KW-0472">Membrane</keyword>
<keyword evidence="1" id="KW-0812">Transmembrane</keyword>
<dbReference type="STRING" id="1640674.SAMN05216323_101064"/>
<evidence type="ECO:0000256" key="1">
    <source>
        <dbReference type="SAM" id="Phobius"/>
    </source>
</evidence>
<dbReference type="RefSeq" id="WP_262507979.1">
    <property type="nucleotide sequence ID" value="NZ_FMYP01000010.1"/>
</dbReference>
<proteinExistence type="predicted"/>
<evidence type="ECO:0000313" key="3">
    <source>
        <dbReference type="Proteomes" id="UP000199452"/>
    </source>
</evidence>
<evidence type="ECO:0000313" key="2">
    <source>
        <dbReference type="EMBL" id="SDB93336.1"/>
    </source>
</evidence>
<organism evidence="2 3">
    <name type="scientific">Williamwhitmania taraxaci</name>
    <dbReference type="NCBI Taxonomy" id="1640674"/>
    <lineage>
        <taxon>Bacteria</taxon>
        <taxon>Pseudomonadati</taxon>
        <taxon>Bacteroidota</taxon>
        <taxon>Bacteroidia</taxon>
        <taxon>Bacteroidales</taxon>
        <taxon>Williamwhitmaniaceae</taxon>
        <taxon>Williamwhitmania</taxon>
    </lineage>
</organism>
<gene>
    <name evidence="2" type="ORF">SAMN05216323_101064</name>
</gene>
<dbReference type="Proteomes" id="UP000199452">
    <property type="component" value="Unassembled WGS sequence"/>
</dbReference>
<protein>
    <submittedName>
        <fullName evidence="2">Uncharacterized protein</fullName>
    </submittedName>
</protein>